<dbReference type="Proteomes" id="UP000346198">
    <property type="component" value="Unassembled WGS sequence"/>
</dbReference>
<gene>
    <name evidence="1" type="ORF">SCARR_03942</name>
</gene>
<protein>
    <submittedName>
        <fullName evidence="1">Uncharacterized protein</fullName>
    </submittedName>
</protein>
<reference evidence="1 2" key="1">
    <citation type="submission" date="2019-04" db="EMBL/GenBank/DDBJ databases">
        <authorList>
            <person name="Van Vliet M D."/>
        </authorList>
    </citation>
    <scope>NUCLEOTIDE SEQUENCE [LARGE SCALE GENOMIC DNA]</scope>
    <source>
        <strain evidence="1 2">F21</strain>
    </source>
</reference>
<name>A0A6C2UNM0_9BACT</name>
<keyword evidence="2" id="KW-1185">Reference proteome</keyword>
<evidence type="ECO:0000313" key="2">
    <source>
        <dbReference type="Proteomes" id="UP000346198"/>
    </source>
</evidence>
<evidence type="ECO:0000313" key="1">
    <source>
        <dbReference type="EMBL" id="VGO21862.1"/>
    </source>
</evidence>
<accession>A0A6C2UNM0</accession>
<organism evidence="1 2">
    <name type="scientific">Pontiella sulfatireligans</name>
    <dbReference type="NCBI Taxonomy" id="2750658"/>
    <lineage>
        <taxon>Bacteria</taxon>
        <taxon>Pseudomonadati</taxon>
        <taxon>Kiritimatiellota</taxon>
        <taxon>Kiritimatiellia</taxon>
        <taxon>Kiritimatiellales</taxon>
        <taxon>Pontiellaceae</taxon>
        <taxon>Pontiella</taxon>
    </lineage>
</organism>
<dbReference type="AlphaFoldDB" id="A0A6C2UNM0"/>
<proteinExistence type="predicted"/>
<sequence length="169" mass="19041">MKLNELAKAVGKSAPYVLTLQKKFGLPACKDYPDGYAVLVKKLIYLSICSVPDKEIKLLLAMEKNLLELLKVDSLHDGERWFESMCVVKSGPTRLLLSGYDLGHRVDCQTIQTGLDFSDREKELFQSAEMGASSLRELQRYSEILNKVKVRINQELPTVVSALKWAAHL</sequence>
<dbReference type="RefSeq" id="WP_136063295.1">
    <property type="nucleotide sequence ID" value="NZ_CAAHFH010000002.1"/>
</dbReference>
<dbReference type="EMBL" id="CAAHFH010000002">
    <property type="protein sequence ID" value="VGO21862.1"/>
    <property type="molecule type" value="Genomic_DNA"/>
</dbReference>